<reference evidence="3" key="1">
    <citation type="submission" date="2022-11" db="EMBL/GenBank/DDBJ databases">
        <title>Centuries of genome instability and evolution in soft-shell clam transmissible cancer (bioRxiv).</title>
        <authorList>
            <person name="Hart S.F.M."/>
            <person name="Yonemitsu M.A."/>
            <person name="Giersch R.M."/>
            <person name="Beal B.F."/>
            <person name="Arriagada G."/>
            <person name="Davis B.W."/>
            <person name="Ostrander E.A."/>
            <person name="Goff S.P."/>
            <person name="Metzger M.J."/>
        </authorList>
    </citation>
    <scope>NUCLEOTIDE SEQUENCE</scope>
    <source>
        <strain evidence="3">MELC-2E11</strain>
        <tissue evidence="3">Siphon/mantle</tissue>
    </source>
</reference>
<dbReference type="Proteomes" id="UP001164746">
    <property type="component" value="Chromosome 8"/>
</dbReference>
<protein>
    <recommendedName>
        <fullName evidence="2">EGF-like domain-containing protein</fullName>
    </recommendedName>
</protein>
<keyword evidence="1" id="KW-0472">Membrane</keyword>
<evidence type="ECO:0000313" key="3">
    <source>
        <dbReference type="EMBL" id="WAR11287.1"/>
    </source>
</evidence>
<keyword evidence="1" id="KW-0812">Transmembrane</keyword>
<evidence type="ECO:0000256" key="1">
    <source>
        <dbReference type="SAM" id="Phobius"/>
    </source>
</evidence>
<evidence type="ECO:0000259" key="2">
    <source>
        <dbReference type="PROSITE" id="PS00022"/>
    </source>
</evidence>
<feature type="transmembrane region" description="Helical" evidence="1">
    <location>
        <begin position="39"/>
        <end position="56"/>
    </location>
</feature>
<evidence type="ECO:0000313" key="4">
    <source>
        <dbReference type="Proteomes" id="UP001164746"/>
    </source>
</evidence>
<proteinExistence type="predicted"/>
<dbReference type="InterPro" id="IPR000742">
    <property type="entry name" value="EGF"/>
</dbReference>
<accession>A0ABY7EMR3</accession>
<dbReference type="PROSITE" id="PS00022">
    <property type="entry name" value="EGF_1"/>
    <property type="match status" value="1"/>
</dbReference>
<keyword evidence="4" id="KW-1185">Reference proteome</keyword>
<organism evidence="3 4">
    <name type="scientific">Mya arenaria</name>
    <name type="common">Soft-shell clam</name>
    <dbReference type="NCBI Taxonomy" id="6604"/>
    <lineage>
        <taxon>Eukaryota</taxon>
        <taxon>Metazoa</taxon>
        <taxon>Spiralia</taxon>
        <taxon>Lophotrochozoa</taxon>
        <taxon>Mollusca</taxon>
        <taxon>Bivalvia</taxon>
        <taxon>Autobranchia</taxon>
        <taxon>Heteroconchia</taxon>
        <taxon>Euheterodonta</taxon>
        <taxon>Imparidentia</taxon>
        <taxon>Neoheterodontei</taxon>
        <taxon>Myida</taxon>
        <taxon>Myoidea</taxon>
        <taxon>Myidae</taxon>
        <taxon>Mya</taxon>
    </lineage>
</organism>
<keyword evidence="1" id="KW-1133">Transmembrane helix</keyword>
<dbReference type="EMBL" id="CP111019">
    <property type="protein sequence ID" value="WAR11287.1"/>
    <property type="molecule type" value="Genomic_DNA"/>
</dbReference>
<dbReference type="Gene3D" id="2.10.25.10">
    <property type="entry name" value="Laminin"/>
    <property type="match status" value="1"/>
</dbReference>
<gene>
    <name evidence="3" type="ORF">MAR_025467</name>
</gene>
<name>A0ABY7EMR3_MYAAR</name>
<feature type="domain" description="EGF-like" evidence="2">
    <location>
        <begin position="92"/>
        <end position="103"/>
    </location>
</feature>
<sequence length="122" mass="13708">MLSVDNIADVDTSALTMRVRPCRPKSDQNTNMTGSRRTICLPTVMVIALITLLLPIPRASAMPGGYLCHAQITCLNGGILRTPDNPFDFCRCHCPKHFAGLRCEFNRKFRRNNRLKRLSFTG</sequence>